<sequence length="216" mass="23966">MSASQVPAGDGDSPTALLESDTSFIEVLRCLTCLTLSPLAPGAALVTPINLDSDMTFPRLSNGVSRVQSNLTHWNAAKNLFGSFPLDSERLVALFVDLLMHEYLKSRTSNSWDKYLLSGKTTTDLYTLGPRVFKGGNYIRIFAESSVKLSDLSTFAFFKNLIPSPSFIRSNYDASKGKSPFQTLQVRSFYVRLVNEHPAIDFDSLYDNFPSLEITK</sequence>
<accession>S2JF19</accession>
<dbReference type="EMBL" id="KE123944">
    <property type="protein sequence ID" value="EPB88861.1"/>
    <property type="molecule type" value="Genomic_DNA"/>
</dbReference>
<evidence type="ECO:0000313" key="2">
    <source>
        <dbReference type="Proteomes" id="UP000014254"/>
    </source>
</evidence>
<reference evidence="2" key="1">
    <citation type="submission" date="2013-05" db="EMBL/GenBank/DDBJ databases">
        <title>The Genome sequence of Mucor circinelloides f. circinelloides 1006PhL.</title>
        <authorList>
            <consortium name="The Broad Institute Genomics Platform"/>
            <person name="Cuomo C."/>
            <person name="Earl A."/>
            <person name="Findley K."/>
            <person name="Lee S.C."/>
            <person name="Walker B."/>
            <person name="Young S."/>
            <person name="Zeng Q."/>
            <person name="Gargeya S."/>
            <person name="Fitzgerald M."/>
            <person name="Haas B."/>
            <person name="Abouelleil A."/>
            <person name="Allen A.W."/>
            <person name="Alvarado L."/>
            <person name="Arachchi H.M."/>
            <person name="Berlin A.M."/>
            <person name="Chapman S.B."/>
            <person name="Gainer-Dewar J."/>
            <person name="Goldberg J."/>
            <person name="Griggs A."/>
            <person name="Gujja S."/>
            <person name="Hansen M."/>
            <person name="Howarth C."/>
            <person name="Imamovic A."/>
            <person name="Ireland A."/>
            <person name="Larimer J."/>
            <person name="McCowan C."/>
            <person name="Murphy C."/>
            <person name="Pearson M."/>
            <person name="Poon T.W."/>
            <person name="Priest M."/>
            <person name="Roberts A."/>
            <person name="Saif S."/>
            <person name="Shea T."/>
            <person name="Sisk P."/>
            <person name="Sykes S."/>
            <person name="Wortman J."/>
            <person name="Nusbaum C."/>
            <person name="Birren B."/>
        </authorList>
    </citation>
    <scope>NUCLEOTIDE SEQUENCE [LARGE SCALE GENOMIC DNA]</scope>
    <source>
        <strain evidence="2">1006PhL</strain>
    </source>
</reference>
<gene>
    <name evidence="1" type="ORF">HMPREF1544_04370</name>
</gene>
<protein>
    <submittedName>
        <fullName evidence="1">Uncharacterized protein</fullName>
    </submittedName>
</protein>
<proteinExistence type="predicted"/>
<evidence type="ECO:0000313" key="1">
    <source>
        <dbReference type="EMBL" id="EPB88861.1"/>
    </source>
</evidence>
<keyword evidence="2" id="KW-1185">Reference proteome</keyword>
<name>S2JF19_MUCC1</name>
<dbReference type="OrthoDB" id="10273047at2759"/>
<dbReference type="AlphaFoldDB" id="S2JF19"/>
<organism evidence="1 2">
    <name type="scientific">Mucor circinelloides f. circinelloides (strain 1006PhL)</name>
    <name type="common">Mucormycosis agent</name>
    <name type="synonym">Calyptromyces circinelloides</name>
    <dbReference type="NCBI Taxonomy" id="1220926"/>
    <lineage>
        <taxon>Eukaryota</taxon>
        <taxon>Fungi</taxon>
        <taxon>Fungi incertae sedis</taxon>
        <taxon>Mucoromycota</taxon>
        <taxon>Mucoromycotina</taxon>
        <taxon>Mucoromycetes</taxon>
        <taxon>Mucorales</taxon>
        <taxon>Mucorineae</taxon>
        <taxon>Mucoraceae</taxon>
        <taxon>Mucor</taxon>
    </lineage>
</organism>
<dbReference type="VEuPathDB" id="FungiDB:HMPREF1544_04370"/>
<dbReference type="Proteomes" id="UP000014254">
    <property type="component" value="Unassembled WGS sequence"/>
</dbReference>
<dbReference type="InParanoid" id="S2JF19"/>